<comment type="catalytic activity">
    <reaction evidence="13 16">
        <text>ATP + H2O = ADP + phosphate + H(+)</text>
        <dbReference type="Rhea" id="RHEA:13065"/>
        <dbReference type="ChEBI" id="CHEBI:15377"/>
        <dbReference type="ChEBI" id="CHEBI:15378"/>
        <dbReference type="ChEBI" id="CHEBI:30616"/>
        <dbReference type="ChEBI" id="CHEBI:43474"/>
        <dbReference type="ChEBI" id="CHEBI:456216"/>
        <dbReference type="EC" id="3.6.4.13"/>
    </reaction>
</comment>
<dbReference type="Pfam" id="PF00270">
    <property type="entry name" value="DEAD"/>
    <property type="match status" value="1"/>
</dbReference>
<comment type="subunit">
    <text evidence="12">Associates in the nucleolus with the 60S and pre-60S ribosomal subunits.</text>
</comment>
<comment type="domain">
    <text evidence="16">The Q motif is unique to and characteristic of the DEAD box family of RNA helicases and controls ATP binding and hydrolysis.</text>
</comment>
<dbReference type="Pfam" id="PF13959">
    <property type="entry name" value="CTE_SPB4"/>
    <property type="match status" value="1"/>
</dbReference>
<dbReference type="SMART" id="SM00487">
    <property type="entry name" value="DEXDc"/>
    <property type="match status" value="1"/>
</dbReference>
<dbReference type="SMART" id="SM01178">
    <property type="entry name" value="DUF4217"/>
    <property type="match status" value="1"/>
</dbReference>
<feature type="region of interest" description="Disordered" evidence="17">
    <location>
        <begin position="580"/>
        <end position="603"/>
    </location>
</feature>
<keyword evidence="5 15" id="KW-0378">Hydrolase</keyword>
<dbReference type="PANTHER" id="PTHR24031">
    <property type="entry name" value="RNA HELICASE"/>
    <property type="match status" value="1"/>
</dbReference>
<dbReference type="GO" id="GO:0016787">
    <property type="term" value="F:hydrolase activity"/>
    <property type="evidence" value="ECO:0007669"/>
    <property type="project" value="UniProtKB-KW"/>
</dbReference>
<evidence type="ECO:0000256" key="4">
    <source>
        <dbReference type="ARBA" id="ARBA00022741"/>
    </source>
</evidence>
<evidence type="ECO:0000256" key="16">
    <source>
        <dbReference type="RuleBase" id="RU365068"/>
    </source>
</evidence>
<dbReference type="PROSITE" id="PS51192">
    <property type="entry name" value="HELICASE_ATP_BIND_1"/>
    <property type="match status" value="1"/>
</dbReference>
<keyword evidence="4 15" id="KW-0547">Nucleotide-binding</keyword>
<keyword evidence="7 15" id="KW-0067">ATP-binding</keyword>
<keyword evidence="6 15" id="KW-0347">Helicase</keyword>
<dbReference type="OrthoDB" id="10259640at2759"/>
<dbReference type="EMBL" id="MU005585">
    <property type="protein sequence ID" value="KAF2683072.1"/>
    <property type="molecule type" value="Genomic_DNA"/>
</dbReference>
<keyword evidence="9" id="KW-0539">Nucleus</keyword>
<evidence type="ECO:0000256" key="11">
    <source>
        <dbReference type="ARBA" id="ARBA00024357"/>
    </source>
</evidence>
<evidence type="ECO:0000256" key="3">
    <source>
        <dbReference type="ARBA" id="ARBA00022552"/>
    </source>
</evidence>
<evidence type="ECO:0000256" key="15">
    <source>
        <dbReference type="RuleBase" id="RU000492"/>
    </source>
</evidence>
<evidence type="ECO:0000256" key="17">
    <source>
        <dbReference type="SAM" id="MobiDB-lite"/>
    </source>
</evidence>
<dbReference type="InterPro" id="IPR000629">
    <property type="entry name" value="RNA-helicase_DEAD-box_CS"/>
</dbReference>
<dbReference type="SMART" id="SM00490">
    <property type="entry name" value="HELICc"/>
    <property type="match status" value="1"/>
</dbReference>
<dbReference type="AlphaFoldDB" id="A0A6G1IXT5"/>
<dbReference type="FunFam" id="3.40.50.300:FF:000460">
    <property type="entry name" value="RNA helicase"/>
    <property type="match status" value="1"/>
</dbReference>
<feature type="compositionally biased region" description="Basic residues" evidence="17">
    <location>
        <begin position="9"/>
        <end position="18"/>
    </location>
</feature>
<organism evidence="21 22">
    <name type="scientific">Lentithecium fluviatile CBS 122367</name>
    <dbReference type="NCBI Taxonomy" id="1168545"/>
    <lineage>
        <taxon>Eukaryota</taxon>
        <taxon>Fungi</taxon>
        <taxon>Dikarya</taxon>
        <taxon>Ascomycota</taxon>
        <taxon>Pezizomycotina</taxon>
        <taxon>Dothideomycetes</taxon>
        <taxon>Pleosporomycetidae</taxon>
        <taxon>Pleosporales</taxon>
        <taxon>Massarineae</taxon>
        <taxon>Lentitheciaceae</taxon>
        <taxon>Lentithecium</taxon>
    </lineage>
</organism>
<dbReference type="CDD" id="cd18787">
    <property type="entry name" value="SF2_C_DEAD"/>
    <property type="match status" value="1"/>
</dbReference>
<evidence type="ECO:0000256" key="2">
    <source>
        <dbReference type="ARBA" id="ARBA00022517"/>
    </source>
</evidence>
<feature type="compositionally biased region" description="Acidic residues" evidence="17">
    <location>
        <begin position="89"/>
        <end position="103"/>
    </location>
</feature>
<dbReference type="InterPro" id="IPR014001">
    <property type="entry name" value="Helicase_ATP-bd"/>
</dbReference>
<reference evidence="21" key="1">
    <citation type="journal article" date="2020" name="Stud. Mycol.">
        <title>101 Dothideomycetes genomes: a test case for predicting lifestyles and emergence of pathogens.</title>
        <authorList>
            <person name="Haridas S."/>
            <person name="Albert R."/>
            <person name="Binder M."/>
            <person name="Bloem J."/>
            <person name="Labutti K."/>
            <person name="Salamov A."/>
            <person name="Andreopoulos B."/>
            <person name="Baker S."/>
            <person name="Barry K."/>
            <person name="Bills G."/>
            <person name="Bluhm B."/>
            <person name="Cannon C."/>
            <person name="Castanera R."/>
            <person name="Culley D."/>
            <person name="Daum C."/>
            <person name="Ezra D."/>
            <person name="Gonzalez J."/>
            <person name="Henrissat B."/>
            <person name="Kuo A."/>
            <person name="Liang C."/>
            <person name="Lipzen A."/>
            <person name="Lutzoni F."/>
            <person name="Magnuson J."/>
            <person name="Mondo S."/>
            <person name="Nolan M."/>
            <person name="Ohm R."/>
            <person name="Pangilinan J."/>
            <person name="Park H.-J."/>
            <person name="Ramirez L."/>
            <person name="Alfaro M."/>
            <person name="Sun H."/>
            <person name="Tritt A."/>
            <person name="Yoshinaga Y."/>
            <person name="Zwiers L.-H."/>
            <person name="Turgeon B."/>
            <person name="Goodwin S."/>
            <person name="Spatafora J."/>
            <person name="Crous P."/>
            <person name="Grigoriev I."/>
        </authorList>
    </citation>
    <scope>NUCLEOTIDE SEQUENCE</scope>
    <source>
        <strain evidence="21">CBS 122367</strain>
    </source>
</reference>
<evidence type="ECO:0000256" key="1">
    <source>
        <dbReference type="ARBA" id="ARBA00004604"/>
    </source>
</evidence>
<dbReference type="GO" id="GO:0006364">
    <property type="term" value="P:rRNA processing"/>
    <property type="evidence" value="ECO:0007669"/>
    <property type="project" value="UniProtKB-KW"/>
</dbReference>
<dbReference type="PROSITE" id="PS51194">
    <property type="entry name" value="HELICASE_CTER"/>
    <property type="match status" value="1"/>
</dbReference>
<comment type="function">
    <text evidence="16">RNA helicase.</text>
</comment>
<evidence type="ECO:0000256" key="9">
    <source>
        <dbReference type="ARBA" id="ARBA00023242"/>
    </source>
</evidence>
<dbReference type="GO" id="GO:0003724">
    <property type="term" value="F:RNA helicase activity"/>
    <property type="evidence" value="ECO:0007669"/>
    <property type="project" value="UniProtKB-EC"/>
</dbReference>
<keyword evidence="22" id="KW-1185">Reference proteome</keyword>
<dbReference type="Proteomes" id="UP000799291">
    <property type="component" value="Unassembled WGS sequence"/>
</dbReference>
<dbReference type="InterPro" id="IPR044773">
    <property type="entry name" value="DDX18/Has1_DEADc"/>
</dbReference>
<dbReference type="InterPro" id="IPR025313">
    <property type="entry name" value="SPB4-like_CTE"/>
</dbReference>
<dbReference type="EC" id="3.6.4.13" evidence="16"/>
<evidence type="ECO:0000256" key="5">
    <source>
        <dbReference type="ARBA" id="ARBA00022801"/>
    </source>
</evidence>
<feature type="domain" description="Helicase C-terminal" evidence="19">
    <location>
        <begin position="345"/>
        <end position="515"/>
    </location>
</feature>
<gene>
    <name evidence="21" type="ORF">K458DRAFT_340970</name>
</gene>
<comment type="similarity">
    <text evidence="11">Belongs to the DEAD box helicase family. DDX18/HAS1 subfamily.</text>
</comment>
<keyword evidence="8 16" id="KW-0694">RNA-binding</keyword>
<dbReference type="SUPFAM" id="SSF52540">
    <property type="entry name" value="P-loop containing nucleoside triphosphate hydrolases"/>
    <property type="match status" value="1"/>
</dbReference>
<dbReference type="Gene3D" id="3.40.50.300">
    <property type="entry name" value="P-loop containing nucleotide triphosphate hydrolases"/>
    <property type="match status" value="2"/>
</dbReference>
<evidence type="ECO:0000259" key="20">
    <source>
        <dbReference type="PROSITE" id="PS51195"/>
    </source>
</evidence>
<evidence type="ECO:0000313" key="21">
    <source>
        <dbReference type="EMBL" id="KAF2683072.1"/>
    </source>
</evidence>
<dbReference type="PROSITE" id="PS00039">
    <property type="entry name" value="DEAD_ATP_HELICASE"/>
    <property type="match status" value="1"/>
</dbReference>
<comment type="subcellular location">
    <subcellularLocation>
        <location evidence="1">Nucleus</location>
        <location evidence="1">Nucleolus</location>
    </subcellularLocation>
</comment>
<dbReference type="CDD" id="cd17942">
    <property type="entry name" value="DEADc_DDX18"/>
    <property type="match status" value="1"/>
</dbReference>
<feature type="compositionally biased region" description="Acidic residues" evidence="17">
    <location>
        <begin position="50"/>
        <end position="71"/>
    </location>
</feature>
<dbReference type="GO" id="GO:0005524">
    <property type="term" value="F:ATP binding"/>
    <property type="evidence" value="ECO:0007669"/>
    <property type="project" value="UniProtKB-UniRule"/>
</dbReference>
<feature type="domain" description="Helicase ATP-binding" evidence="18">
    <location>
        <begin position="156"/>
        <end position="331"/>
    </location>
</feature>
<evidence type="ECO:0000256" key="8">
    <source>
        <dbReference type="ARBA" id="ARBA00022884"/>
    </source>
</evidence>
<comment type="function">
    <text evidence="10">ATP-dependent RNA helicase involved in 40S ribosomal subunit biogenesis. Required for the processing and cleavage of 35S pre-rRNA at sites A0, A1, and A2, leading to mature 18S rRNA.</text>
</comment>
<evidence type="ECO:0000256" key="10">
    <source>
        <dbReference type="ARBA" id="ARBA00024310"/>
    </source>
</evidence>
<dbReference type="InterPro" id="IPR014014">
    <property type="entry name" value="RNA_helicase_DEAD_Q_motif"/>
</dbReference>
<evidence type="ECO:0000256" key="7">
    <source>
        <dbReference type="ARBA" id="ARBA00022840"/>
    </source>
</evidence>
<feature type="domain" description="DEAD-box RNA helicase Q" evidence="20">
    <location>
        <begin position="125"/>
        <end position="153"/>
    </location>
</feature>
<dbReference type="GO" id="GO:0005730">
    <property type="term" value="C:nucleolus"/>
    <property type="evidence" value="ECO:0007669"/>
    <property type="project" value="UniProtKB-SubCell"/>
</dbReference>
<evidence type="ECO:0000256" key="12">
    <source>
        <dbReference type="ARBA" id="ARBA00024365"/>
    </source>
</evidence>
<protein>
    <recommendedName>
        <fullName evidence="16">ATP-dependent RNA helicase</fullName>
        <ecNumber evidence="16">3.6.4.13</ecNumber>
    </recommendedName>
</protein>
<keyword evidence="2" id="KW-0690">Ribosome biogenesis</keyword>
<evidence type="ECO:0000313" key="22">
    <source>
        <dbReference type="Proteomes" id="UP000799291"/>
    </source>
</evidence>
<evidence type="ECO:0000256" key="13">
    <source>
        <dbReference type="ARBA" id="ARBA00047984"/>
    </source>
</evidence>
<evidence type="ECO:0000256" key="14">
    <source>
        <dbReference type="PROSITE-ProRule" id="PRU00552"/>
    </source>
</evidence>
<proteinExistence type="inferred from homology"/>
<dbReference type="FunFam" id="3.40.50.300:FF:000379">
    <property type="entry name" value="RNA helicase"/>
    <property type="match status" value="1"/>
</dbReference>
<keyword evidence="3" id="KW-0698">rRNA processing</keyword>
<dbReference type="InterPro" id="IPR011545">
    <property type="entry name" value="DEAD/DEAH_box_helicase_dom"/>
</dbReference>
<name>A0A6G1IXT5_9PLEO</name>
<dbReference type="InterPro" id="IPR027417">
    <property type="entry name" value="P-loop_NTPase"/>
</dbReference>
<feature type="region of interest" description="Disordered" evidence="17">
    <location>
        <begin position="1"/>
        <end position="122"/>
    </location>
</feature>
<dbReference type="GO" id="GO:0003723">
    <property type="term" value="F:RNA binding"/>
    <property type="evidence" value="ECO:0007669"/>
    <property type="project" value="UniProtKB-UniRule"/>
</dbReference>
<evidence type="ECO:0000259" key="19">
    <source>
        <dbReference type="PROSITE" id="PS51194"/>
    </source>
</evidence>
<feature type="short sequence motif" description="Q motif" evidence="14">
    <location>
        <begin position="125"/>
        <end position="153"/>
    </location>
</feature>
<feature type="compositionally biased region" description="Basic and acidic residues" evidence="17">
    <location>
        <begin position="72"/>
        <end position="88"/>
    </location>
</feature>
<evidence type="ECO:0000259" key="18">
    <source>
        <dbReference type="PROSITE" id="PS51192"/>
    </source>
</evidence>
<evidence type="ECO:0000256" key="6">
    <source>
        <dbReference type="ARBA" id="ARBA00022806"/>
    </source>
</evidence>
<dbReference type="PROSITE" id="PS51195">
    <property type="entry name" value="Q_MOTIF"/>
    <property type="match status" value="1"/>
</dbReference>
<accession>A0A6G1IXT5</accession>
<dbReference type="Pfam" id="PF00271">
    <property type="entry name" value="Helicase_C"/>
    <property type="match status" value="1"/>
</dbReference>
<dbReference type="InterPro" id="IPR001650">
    <property type="entry name" value="Helicase_C-like"/>
</dbReference>
<sequence>MGAQDIESKKRKRKHKSKNREETAVAKPSSNGVVEPTPRKKAKKQHTPEPEDVEEAEAASDAEEEDEEELNAELKKIAAEAKVAKVDANEEDEQSDEEAEGDSNDIQPPSYLPSGTSMPTVDEPELFSDLKLSDRTMQAIQGMGFDNMTEIQRRAIPPLMTGKDVLGAAKTGSGKTLAFLIPAIEMLYAMKFKPRNGTGVLIVSPTRELALQIFGVARELLEKHSQTYGIAIGGANRRAEAEKLVKGVNLLIATPGRLLDHLHNTEGFVYKNLKSLIIDEADRILEVGFEDEMRSIIKILPKDRQTMLFSATQTTKVEDLARISLKPGPLYINVDYRKEHATVEGLEQGYVICDSDTRFRLLFSFLKKHQKKKVIVFFSSCNAVKYYAELLNYIDLPVLDLHGKLKQQARTNRFFEFCNATSGTLICTDVAARGLDIPEVDWVIQFDPPDDPRDYIHRVGRTARGSNGKGRSLMFLLPSEVGFLKLLKEARVPLVEFELPANKILNIQSQLEALIGKNYYLNKSAKDGYRSYLHAYSSHSLRSVFDVHKLDLVKVAKSFGFSTPPRIDLTLGASLGRDKKVEGRRAYGSQPQQGRRPIKPKRF</sequence>